<proteinExistence type="predicted"/>
<dbReference type="AlphaFoldDB" id="S3DC29"/>
<dbReference type="KEGG" id="glz:GLAREA_00711"/>
<dbReference type="HOGENOM" id="CLU_597230_0_0_1"/>
<gene>
    <name evidence="2" type="ORF">GLAREA_00711</name>
</gene>
<evidence type="ECO:0000313" key="3">
    <source>
        <dbReference type="Proteomes" id="UP000016922"/>
    </source>
</evidence>
<reference evidence="2 3" key="1">
    <citation type="journal article" date="2013" name="BMC Genomics">
        <title>Genomics-driven discovery of the pneumocandin biosynthetic gene cluster in the fungus Glarea lozoyensis.</title>
        <authorList>
            <person name="Chen L."/>
            <person name="Yue Q."/>
            <person name="Zhang X."/>
            <person name="Xiang M."/>
            <person name="Wang C."/>
            <person name="Li S."/>
            <person name="Che Y."/>
            <person name="Ortiz-Lopez F.J."/>
            <person name="Bills G.F."/>
            <person name="Liu X."/>
            <person name="An Z."/>
        </authorList>
    </citation>
    <scope>NUCLEOTIDE SEQUENCE [LARGE SCALE GENOMIC DNA]</scope>
    <source>
        <strain evidence="3">ATCC 20868 / MF5171</strain>
    </source>
</reference>
<evidence type="ECO:0000256" key="1">
    <source>
        <dbReference type="SAM" id="MobiDB-lite"/>
    </source>
</evidence>
<dbReference type="EMBL" id="KE145367">
    <property type="protein sequence ID" value="EPE29551.1"/>
    <property type="molecule type" value="Genomic_DNA"/>
</dbReference>
<accession>S3DC29</accession>
<dbReference type="OrthoDB" id="3560089at2759"/>
<sequence>MTSSKRGPGRPPGSTKPSKEKISQKGGLQILVRTNSHFDAEYISPEESPTKRKQKRRAEKRSEKPTKRAKRITIEEEVVLSDDDNTTEATSAHHSVGHYFKPDRASELISIFNQVGVSASTFMISMDSFSGVKEWLDTCHLDKDDERINEVEELCGTIAKLLRERRAPRVARQPASPGDAQIMPSEQLFSFRDVGLTVALLAPVEMFKGITTVKNKTFGKLRENQRRLLSTNGKQNLTSVVVDLTNSIRSALYLELRIALNLIVRCWITKSGPERKEVYRLMTYRDATMRHGRFESRRKFPVGTEFCSHCEPKLMLWFACHWLAKQTGKVTSIRDQVGNIFKINHRGMPKPPKAEIVLDRLPCRTCIEYKGHISEMTGIEYSFVYMPKTGKVHLGKDKYGNVVFPLCADEEDLESTDSETEQEDFQPRVEVRHTTVSTLQKYRHVPNPRKAKRNDASY</sequence>
<dbReference type="Proteomes" id="UP000016922">
    <property type="component" value="Unassembled WGS sequence"/>
</dbReference>
<organism evidence="2 3">
    <name type="scientific">Glarea lozoyensis (strain ATCC 20868 / MF5171)</name>
    <dbReference type="NCBI Taxonomy" id="1116229"/>
    <lineage>
        <taxon>Eukaryota</taxon>
        <taxon>Fungi</taxon>
        <taxon>Dikarya</taxon>
        <taxon>Ascomycota</taxon>
        <taxon>Pezizomycotina</taxon>
        <taxon>Leotiomycetes</taxon>
        <taxon>Helotiales</taxon>
        <taxon>Helotiaceae</taxon>
        <taxon>Glarea</taxon>
    </lineage>
</organism>
<keyword evidence="3" id="KW-1185">Reference proteome</keyword>
<evidence type="ECO:0000313" key="2">
    <source>
        <dbReference type="EMBL" id="EPE29551.1"/>
    </source>
</evidence>
<dbReference type="STRING" id="1116229.S3DC29"/>
<name>S3DC29_GLAL2</name>
<feature type="compositionally biased region" description="Basic residues" evidence="1">
    <location>
        <begin position="441"/>
        <end position="452"/>
    </location>
</feature>
<feature type="region of interest" description="Disordered" evidence="1">
    <location>
        <begin position="1"/>
        <end position="70"/>
    </location>
</feature>
<dbReference type="RefSeq" id="XP_008083660.1">
    <property type="nucleotide sequence ID" value="XM_008085469.1"/>
</dbReference>
<feature type="region of interest" description="Disordered" evidence="1">
    <location>
        <begin position="436"/>
        <end position="458"/>
    </location>
</feature>
<protein>
    <submittedName>
        <fullName evidence="2">Uncharacterized protein</fullName>
    </submittedName>
</protein>
<dbReference type="GeneID" id="19459769"/>